<evidence type="ECO:0000256" key="4">
    <source>
        <dbReference type="ARBA" id="ARBA00022691"/>
    </source>
</evidence>
<evidence type="ECO:0000256" key="1">
    <source>
        <dbReference type="ARBA" id="ARBA00010396"/>
    </source>
</evidence>
<dbReference type="PANTHER" id="PTHR11265">
    <property type="entry name" value="S-ADENOSYL-METHYLTRANSFERASE MRAW"/>
    <property type="match status" value="1"/>
</dbReference>
<name>A0A8J1XT98_OWEFU</name>
<gene>
    <name evidence="5" type="ORF">OFUS_LOCUS13048</name>
</gene>
<dbReference type="EMBL" id="CAIIXF020000006">
    <property type="protein sequence ID" value="CAH1787318.1"/>
    <property type="molecule type" value="Genomic_DNA"/>
</dbReference>
<reference evidence="5" key="1">
    <citation type="submission" date="2022-03" db="EMBL/GenBank/DDBJ databases">
        <authorList>
            <person name="Martin C."/>
        </authorList>
    </citation>
    <scope>NUCLEOTIDE SEQUENCE</scope>
</reference>
<sequence length="405" mass="45377">MTLHTIRRFIIRSALNHNSHKRQRNLHVCNRCQLCTKSDLANPRNIQGSFKNQPITGSLHNGNQETGKSLHVPVMVNEVLEYLDPQPGQVLVDMTFGSGGHSKAIIERAPGLHILALDRDPTAYDIAIETAAQYNSAITPLLGKFSDLDKLLKSNGYDPCSIDGLLLDAGVSSMQFDRAERGFALSKDGPLDMRMDGNRDPEQPSAADVVNHIDETNLYKIIKRYGEEKRARDIAQAIIDYRYSFGPITRTKQLASIIGSVFSGDHTKDKLSRNAHLATKTFQALRIFVNNELNELNTALKMAHKFLKPGGKCVAISFHSLEDRIIKRNFMGIDIDAKINTKLSDHYKYKDPSLVMDKDHIGKLLEKHWSLINKKVVVPTEGECQLNPRARSAKLRAAIKVHEEP</sequence>
<dbReference type="Proteomes" id="UP000749559">
    <property type="component" value="Unassembled WGS sequence"/>
</dbReference>
<dbReference type="Pfam" id="PF01795">
    <property type="entry name" value="Methyltransf_5"/>
    <property type="match status" value="1"/>
</dbReference>
<accession>A0A8J1XT98</accession>
<comment type="caution">
    <text evidence="5">The sequence shown here is derived from an EMBL/GenBank/DDBJ whole genome shotgun (WGS) entry which is preliminary data.</text>
</comment>
<dbReference type="Gene3D" id="1.10.150.170">
    <property type="entry name" value="Putative methyltransferase TM0872, insert domain"/>
    <property type="match status" value="1"/>
</dbReference>
<dbReference type="AlphaFoldDB" id="A0A8J1XT98"/>
<dbReference type="OrthoDB" id="16290at2759"/>
<dbReference type="GO" id="GO:0070475">
    <property type="term" value="P:rRNA base methylation"/>
    <property type="evidence" value="ECO:0007669"/>
    <property type="project" value="TreeGrafter"/>
</dbReference>
<dbReference type="InterPro" id="IPR002903">
    <property type="entry name" value="RsmH"/>
</dbReference>
<organism evidence="5 6">
    <name type="scientific">Owenia fusiformis</name>
    <name type="common">Polychaete worm</name>
    <dbReference type="NCBI Taxonomy" id="6347"/>
    <lineage>
        <taxon>Eukaryota</taxon>
        <taxon>Metazoa</taxon>
        <taxon>Spiralia</taxon>
        <taxon>Lophotrochozoa</taxon>
        <taxon>Annelida</taxon>
        <taxon>Polychaeta</taxon>
        <taxon>Sedentaria</taxon>
        <taxon>Canalipalpata</taxon>
        <taxon>Sabellida</taxon>
        <taxon>Oweniida</taxon>
        <taxon>Oweniidae</taxon>
        <taxon>Owenia</taxon>
    </lineage>
</organism>
<keyword evidence="6" id="KW-1185">Reference proteome</keyword>
<dbReference type="Gene3D" id="3.40.50.150">
    <property type="entry name" value="Vaccinia Virus protein VP39"/>
    <property type="match status" value="1"/>
</dbReference>
<comment type="similarity">
    <text evidence="1">Belongs to the methyltransferase superfamily. RsmH family.</text>
</comment>
<evidence type="ECO:0000256" key="3">
    <source>
        <dbReference type="ARBA" id="ARBA00022679"/>
    </source>
</evidence>
<evidence type="ECO:0000313" key="6">
    <source>
        <dbReference type="Proteomes" id="UP000749559"/>
    </source>
</evidence>
<keyword evidence="2" id="KW-0489">Methyltransferase</keyword>
<dbReference type="SUPFAM" id="SSF53335">
    <property type="entry name" value="S-adenosyl-L-methionine-dependent methyltransferases"/>
    <property type="match status" value="1"/>
</dbReference>
<keyword evidence="3" id="KW-0808">Transferase</keyword>
<dbReference type="InterPro" id="IPR029063">
    <property type="entry name" value="SAM-dependent_MTases_sf"/>
</dbReference>
<evidence type="ECO:0000313" key="5">
    <source>
        <dbReference type="EMBL" id="CAH1787318.1"/>
    </source>
</evidence>
<dbReference type="NCBIfam" id="TIGR00006">
    <property type="entry name" value="16S rRNA (cytosine(1402)-N(4))-methyltransferase RsmH"/>
    <property type="match status" value="1"/>
</dbReference>
<keyword evidence="4" id="KW-0949">S-adenosyl-L-methionine</keyword>
<protein>
    <submittedName>
        <fullName evidence="5">Uncharacterized protein</fullName>
    </submittedName>
</protein>
<proteinExistence type="inferred from homology"/>
<dbReference type="InterPro" id="IPR023397">
    <property type="entry name" value="SAM-dep_MeTrfase_MraW_recog"/>
</dbReference>
<dbReference type="GO" id="GO:0071424">
    <property type="term" value="F:rRNA (cytosine-N4-)-methyltransferase activity"/>
    <property type="evidence" value="ECO:0007669"/>
    <property type="project" value="TreeGrafter"/>
</dbReference>
<dbReference type="SUPFAM" id="SSF81799">
    <property type="entry name" value="Putative methyltransferase TM0872, insert domain"/>
    <property type="match status" value="1"/>
</dbReference>
<dbReference type="HAMAP" id="MF_01007">
    <property type="entry name" value="16SrRNA_methyltr_H"/>
    <property type="match status" value="1"/>
</dbReference>
<evidence type="ECO:0000256" key="2">
    <source>
        <dbReference type="ARBA" id="ARBA00022603"/>
    </source>
</evidence>
<dbReference type="PANTHER" id="PTHR11265:SF0">
    <property type="entry name" value="12S RRNA N4-METHYLCYTIDINE METHYLTRANSFERASE"/>
    <property type="match status" value="1"/>
</dbReference>